<accession>A0A7R9KIQ7</accession>
<proteinExistence type="predicted"/>
<dbReference type="AlphaFoldDB" id="A0A7R9KIQ7"/>
<evidence type="ECO:0000313" key="2">
    <source>
        <dbReference type="EMBL" id="CAD7623989.1"/>
    </source>
</evidence>
<keyword evidence="3" id="KW-1185">Reference proteome</keyword>
<gene>
    <name evidence="2" type="ORF">OSB1V03_LOCUS4436</name>
</gene>
<name>A0A7R9KIQ7_9ACAR</name>
<dbReference type="Proteomes" id="UP000759131">
    <property type="component" value="Unassembled WGS sequence"/>
</dbReference>
<feature type="signal peptide" evidence="1">
    <location>
        <begin position="1"/>
        <end position="19"/>
    </location>
</feature>
<dbReference type="OrthoDB" id="6419576at2759"/>
<reference evidence="2" key="1">
    <citation type="submission" date="2020-11" db="EMBL/GenBank/DDBJ databases">
        <authorList>
            <person name="Tran Van P."/>
        </authorList>
    </citation>
    <scope>NUCLEOTIDE SEQUENCE</scope>
</reference>
<dbReference type="Gene3D" id="3.15.10.50">
    <property type="match status" value="1"/>
</dbReference>
<evidence type="ECO:0000256" key="1">
    <source>
        <dbReference type="SAM" id="SignalP"/>
    </source>
</evidence>
<dbReference type="InterPro" id="IPR038602">
    <property type="entry name" value="Mite_allergen_7_sf"/>
</dbReference>
<evidence type="ECO:0000313" key="3">
    <source>
        <dbReference type="Proteomes" id="UP000759131"/>
    </source>
</evidence>
<keyword evidence="1" id="KW-0732">Signal</keyword>
<dbReference type="InterPro" id="IPR020234">
    <property type="entry name" value="Mite_allergen_group-7"/>
</dbReference>
<dbReference type="EMBL" id="CAJPIZ010002020">
    <property type="protein sequence ID" value="CAG2104419.1"/>
    <property type="molecule type" value="Genomic_DNA"/>
</dbReference>
<feature type="chain" id="PRO_5036403372" evidence="1">
    <location>
        <begin position="20"/>
        <end position="224"/>
    </location>
</feature>
<organism evidence="2">
    <name type="scientific">Medioppia subpectinata</name>
    <dbReference type="NCBI Taxonomy" id="1979941"/>
    <lineage>
        <taxon>Eukaryota</taxon>
        <taxon>Metazoa</taxon>
        <taxon>Ecdysozoa</taxon>
        <taxon>Arthropoda</taxon>
        <taxon>Chelicerata</taxon>
        <taxon>Arachnida</taxon>
        <taxon>Acari</taxon>
        <taxon>Acariformes</taxon>
        <taxon>Sarcoptiformes</taxon>
        <taxon>Oribatida</taxon>
        <taxon>Brachypylina</taxon>
        <taxon>Oppioidea</taxon>
        <taxon>Oppiidae</taxon>
        <taxon>Medioppia</taxon>
    </lineage>
</organism>
<protein>
    <submittedName>
        <fullName evidence="2">Uncharacterized protein</fullName>
    </submittedName>
</protein>
<dbReference type="EMBL" id="OC856595">
    <property type="protein sequence ID" value="CAD7623989.1"/>
    <property type="molecule type" value="Genomic_DNA"/>
</dbReference>
<dbReference type="Pfam" id="PF16984">
    <property type="entry name" value="Grp7_allergen"/>
    <property type="match status" value="1"/>
</dbReference>
<sequence length="224" mass="24713">MFAYILSFLLIGTFVSVESARFGFTDPGNANKLIDQLLGVVKTKYGANLDPFHVPDQHLHFDKKVALTWWHGQLNISEGLIKGLSHLIRSGDCDIGTDKGKFVAHVQVGDANVAAHFHGVMKLNIFHATVNLDVSIGNLDVKLGVGLDDKQKMHLNEFNIDELKNVKIHVSGLKIFTPLVNALANAFVNVFNPQTRQILGNLLKGIIEKEIQNIKIPPTAIAEY</sequence>